<dbReference type="RefSeq" id="WP_310026915.1">
    <property type="nucleotide sequence ID" value="NZ_JAVDVI010000010.1"/>
</dbReference>
<evidence type="ECO:0000313" key="2">
    <source>
        <dbReference type="EMBL" id="MDR6968366.1"/>
    </source>
</evidence>
<reference evidence="2 3" key="1">
    <citation type="submission" date="2023-07" db="EMBL/GenBank/DDBJ databases">
        <title>Sorghum-associated microbial communities from plants grown in Nebraska, USA.</title>
        <authorList>
            <person name="Schachtman D."/>
        </authorList>
    </citation>
    <scope>NUCLEOTIDE SEQUENCE [LARGE SCALE GENOMIC DNA]</scope>
    <source>
        <strain evidence="2 3">3773</strain>
    </source>
</reference>
<feature type="signal peptide" evidence="1">
    <location>
        <begin position="1"/>
        <end position="21"/>
    </location>
</feature>
<proteinExistence type="predicted"/>
<dbReference type="EMBL" id="JAVDVI010000010">
    <property type="protein sequence ID" value="MDR6968366.1"/>
    <property type="molecule type" value="Genomic_DNA"/>
</dbReference>
<evidence type="ECO:0000313" key="3">
    <source>
        <dbReference type="Proteomes" id="UP001255185"/>
    </source>
</evidence>
<gene>
    <name evidence="2" type="ORF">J2X31_002389</name>
</gene>
<sequence length="533" mass="57604">MKNLKYIFSLFFLTILLSCTGEDDVTSLDGIEAPSNISALFTIKQDNSGRVTIRPNGDGLTSYEVYFGDGTLEPAMIPAGGVAEHIYAEGVYTVKIYGIALNGLKTEFTQQLTVSFLQPTDLDVTITPGASRSVTVTAKANLETFFQVYFGEDPDQTPVDFMEGETVSHIYATAGTYEIKVVALSGGAATTEYTETIVVFDLGPAPDPLLNGADVISLFSNAYDNVPVDTWKTDWSSATLEDLQISGNDTKKYSNLTFVGIETVTSMINATQMTHFHTDIWSNNLTEFRIKLVDFGANAAYGGGDDVEHEIVISNPAQEQWVGIDIPLSAFTGLTTRAHIAQLIYVGAPAGTASVYIDNVYFYKQSAVPTVAAPTPTLPASQVISMFSNAYTNVGVNTWKTDWSSAALEEVQIAGNDTKKYSNLDFVGIETTGANMINATSMTHFHTDIWTGNATTFKIKLVDFGANGAYAGGDDKEHEIVITSPAQNTWLSLDIPLSDFTGLTTRAHIAQLIYAAVPTGSATVYVDNVYFHN</sequence>
<dbReference type="Proteomes" id="UP001255185">
    <property type="component" value="Unassembled WGS sequence"/>
</dbReference>
<name>A0ABU1TR23_9FLAO</name>
<keyword evidence="3" id="KW-1185">Reference proteome</keyword>
<evidence type="ECO:0000256" key="1">
    <source>
        <dbReference type="SAM" id="SignalP"/>
    </source>
</evidence>
<organism evidence="2 3">
    <name type="scientific">Flavobacterium arsenatis</name>
    <dbReference type="NCBI Taxonomy" id="1484332"/>
    <lineage>
        <taxon>Bacteria</taxon>
        <taxon>Pseudomonadati</taxon>
        <taxon>Bacteroidota</taxon>
        <taxon>Flavobacteriia</taxon>
        <taxon>Flavobacteriales</taxon>
        <taxon>Flavobacteriaceae</taxon>
        <taxon>Flavobacterium</taxon>
    </lineage>
</organism>
<feature type="chain" id="PRO_5046904175" description="PKD domain-containing protein" evidence="1">
    <location>
        <begin position="22"/>
        <end position="533"/>
    </location>
</feature>
<dbReference type="Gene3D" id="2.60.120.430">
    <property type="entry name" value="Galactose-binding lectin"/>
    <property type="match status" value="2"/>
</dbReference>
<dbReference type="PROSITE" id="PS51257">
    <property type="entry name" value="PROKAR_LIPOPROTEIN"/>
    <property type="match status" value="1"/>
</dbReference>
<dbReference type="SUPFAM" id="SSF49299">
    <property type="entry name" value="PKD domain"/>
    <property type="match status" value="1"/>
</dbReference>
<accession>A0ABU1TR23</accession>
<protein>
    <recommendedName>
        <fullName evidence="4">PKD domain-containing protein</fullName>
    </recommendedName>
</protein>
<comment type="caution">
    <text evidence="2">The sequence shown here is derived from an EMBL/GenBank/DDBJ whole genome shotgun (WGS) entry which is preliminary data.</text>
</comment>
<evidence type="ECO:0008006" key="4">
    <source>
        <dbReference type="Google" id="ProtNLM"/>
    </source>
</evidence>
<dbReference type="InterPro" id="IPR035986">
    <property type="entry name" value="PKD_dom_sf"/>
</dbReference>
<keyword evidence="1" id="KW-0732">Signal</keyword>